<organism evidence="2 3">
    <name type="scientific">Sphaerisporangium krabiense</name>
    <dbReference type="NCBI Taxonomy" id="763782"/>
    <lineage>
        <taxon>Bacteria</taxon>
        <taxon>Bacillati</taxon>
        <taxon>Actinomycetota</taxon>
        <taxon>Actinomycetes</taxon>
        <taxon>Streptosporangiales</taxon>
        <taxon>Streptosporangiaceae</taxon>
        <taxon>Sphaerisporangium</taxon>
    </lineage>
</organism>
<reference evidence="2 3" key="1">
    <citation type="submission" date="2020-08" db="EMBL/GenBank/DDBJ databases">
        <title>Sequencing the genomes of 1000 actinobacteria strains.</title>
        <authorList>
            <person name="Klenk H.-P."/>
        </authorList>
    </citation>
    <scope>NUCLEOTIDE SEQUENCE [LARGE SCALE GENOMIC DNA]</scope>
    <source>
        <strain evidence="2 3">DSM 45790</strain>
    </source>
</reference>
<proteinExistence type="predicted"/>
<dbReference type="Proteomes" id="UP000588112">
    <property type="component" value="Unassembled WGS sequence"/>
</dbReference>
<dbReference type="InterPro" id="IPR037401">
    <property type="entry name" value="SnoaL-like"/>
</dbReference>
<evidence type="ECO:0000313" key="3">
    <source>
        <dbReference type="Proteomes" id="UP000588112"/>
    </source>
</evidence>
<dbReference type="SUPFAM" id="SSF54427">
    <property type="entry name" value="NTF2-like"/>
    <property type="match status" value="1"/>
</dbReference>
<dbReference type="AlphaFoldDB" id="A0A7W8ZCA7"/>
<protein>
    <submittedName>
        <fullName evidence="2">Putative SnoaL-like aldol condensation-catalyzing enzyme</fullName>
    </submittedName>
</protein>
<dbReference type="Pfam" id="PF12680">
    <property type="entry name" value="SnoaL_2"/>
    <property type="match status" value="1"/>
</dbReference>
<keyword evidence="3" id="KW-1185">Reference proteome</keyword>
<dbReference type="EMBL" id="JACHBR010000002">
    <property type="protein sequence ID" value="MBB5631260.1"/>
    <property type="molecule type" value="Genomic_DNA"/>
</dbReference>
<comment type="caution">
    <text evidence="2">The sequence shown here is derived from an EMBL/GenBank/DDBJ whole genome shotgun (WGS) entry which is preliminary data.</text>
</comment>
<accession>A0A7W8ZCA7</accession>
<dbReference type="InterPro" id="IPR032710">
    <property type="entry name" value="NTF2-like_dom_sf"/>
</dbReference>
<gene>
    <name evidence="2" type="ORF">BJ981_007024</name>
</gene>
<feature type="domain" description="SnoaL-like" evidence="1">
    <location>
        <begin position="21"/>
        <end position="117"/>
    </location>
</feature>
<dbReference type="Gene3D" id="3.10.450.50">
    <property type="match status" value="1"/>
</dbReference>
<dbReference type="RefSeq" id="WP_184617590.1">
    <property type="nucleotide sequence ID" value="NZ_BOOS01000009.1"/>
</dbReference>
<sequence>MEHVGTTESAGLPAGGAGGVVGRYFAMWNTGDCAAAEEIVAPGWGDHAHPEVRGPEGVREAVARVRAARPGLRFAIEAYLGDGELVAAVGTAAAGASDAGTPLIWLVRLEGGRMAEMWTYAGAAGQVMPAGLRVRGGAGGRCGPGAGPVGGRP</sequence>
<evidence type="ECO:0000313" key="2">
    <source>
        <dbReference type="EMBL" id="MBB5631260.1"/>
    </source>
</evidence>
<evidence type="ECO:0000259" key="1">
    <source>
        <dbReference type="Pfam" id="PF12680"/>
    </source>
</evidence>
<name>A0A7W8ZCA7_9ACTN</name>